<dbReference type="PATRIC" id="fig|1172194.4.peg.3715"/>
<gene>
    <name evidence="2" type="ORF">WQQ_38280</name>
</gene>
<dbReference type="EMBL" id="AKGD01000003">
    <property type="protein sequence ID" value="EIT68633.1"/>
    <property type="molecule type" value="Genomic_DNA"/>
</dbReference>
<dbReference type="STRING" id="1172194.WQQ_38280"/>
<dbReference type="PANTHER" id="PTHR33803">
    <property type="entry name" value="IS1478 TRANSPOSASE"/>
    <property type="match status" value="1"/>
</dbReference>
<evidence type="ECO:0000313" key="2">
    <source>
        <dbReference type="EMBL" id="EIT68633.1"/>
    </source>
</evidence>
<name>I8T4I6_9GAMM</name>
<dbReference type="AlphaFoldDB" id="I8T4I6"/>
<comment type="caution">
    <text evidence="2">The sequence shown here is derived from an EMBL/GenBank/DDBJ whole genome shotgun (WGS) entry which is preliminary data.</text>
</comment>
<evidence type="ECO:0000313" key="3">
    <source>
        <dbReference type="Proteomes" id="UP000003704"/>
    </source>
</evidence>
<keyword evidence="3" id="KW-1185">Reference proteome</keyword>
<sequence length="261" mass="29552">MRHQPTPAQSAASVSTDLFRNRLDAQIDLRHSLCKLSAVMPWDAMAQRLSSLLPAEPKAGGRPALSLRLMCGLLYLKHAYNLSDEALCERWLENPYWQFFCGEVFFQTRFPCDPSSLTRFRKRLGEAGVEELLAQSIAAAKELNAIKPADLSRVIVDTAVQEKAVAYPTDSRLLEVVRKKLVRLALRCGITLRQRYEREGPTLRRRAAAGYTHARQFKRLRRLLKRHARGFVWPGAAWLGRAARSRGPALHRDQAARLDPA</sequence>
<accession>I8T4I6</accession>
<organism evidence="2 3">
    <name type="scientific">Hydrocarboniphaga effusa AP103</name>
    <dbReference type="NCBI Taxonomy" id="1172194"/>
    <lineage>
        <taxon>Bacteria</taxon>
        <taxon>Pseudomonadati</taxon>
        <taxon>Pseudomonadota</taxon>
        <taxon>Gammaproteobacteria</taxon>
        <taxon>Nevskiales</taxon>
        <taxon>Nevskiaceae</taxon>
        <taxon>Hydrocarboniphaga</taxon>
    </lineage>
</organism>
<dbReference type="Pfam" id="PF05598">
    <property type="entry name" value="DUF772"/>
    <property type="match status" value="1"/>
</dbReference>
<evidence type="ECO:0000259" key="1">
    <source>
        <dbReference type="Pfam" id="PF05598"/>
    </source>
</evidence>
<dbReference type="PANTHER" id="PTHR33803:SF3">
    <property type="entry name" value="BLL1974 PROTEIN"/>
    <property type="match status" value="1"/>
</dbReference>
<dbReference type="InterPro" id="IPR008490">
    <property type="entry name" value="Transposase_InsH_N"/>
</dbReference>
<proteinExistence type="predicted"/>
<protein>
    <submittedName>
        <fullName evidence="2">IS1478 transposase</fullName>
    </submittedName>
</protein>
<reference evidence="2 3" key="1">
    <citation type="journal article" date="2012" name="J. Bacteriol.">
        <title>Genome Sequence of n-Alkane-Degrading Hydrocarboniphaga effusa Strain AP103T (ATCC BAA-332T).</title>
        <authorList>
            <person name="Chang H.K."/>
            <person name="Zylstra G.J."/>
            <person name="Chae J.C."/>
        </authorList>
    </citation>
    <scope>NUCLEOTIDE SEQUENCE [LARGE SCALE GENOMIC DNA]</scope>
    <source>
        <strain evidence="2 3">AP103</strain>
    </source>
</reference>
<feature type="domain" description="Transposase InsH N-terminal" evidence="1">
    <location>
        <begin position="22"/>
        <end position="123"/>
    </location>
</feature>
<dbReference type="Proteomes" id="UP000003704">
    <property type="component" value="Unassembled WGS sequence"/>
</dbReference>